<sequence length="559" mass="63739">MSSELDLLKQRITELEAENAELRKENTEIPDLRRKLAEIPDLRRKISEFDAERAELKRRIAEALKMTEEERTRRGVENAKLKARIEELESEFRDRITKVEQKQTLNDNSSNNNSSNFNLVADQVPTVTHHERPLVDTSLPEDKEMDAFLDEMHKKKVSNEIRQRNRDKKLQAQESPSISPEEKRPQEVPDSVTQPCNSVTSETSAINALLLDQKLLDSNNKKGKSVDKLKQELFFPETTDSLGETNELSTEQNHVNKISETAGPGKSNIDEASQHLAQLCDKAFDAEYGANRANQEEILCWCLYPKDYKIQLNEIIENSEGKFGEKKARSLLYDSITNHLSILRKKRSQELGLHLPDISRDALRKKTQRAEKIYTLFEEIGLDKIKLIKTYSANTISKFTNDQIREIIEEHNSSDYSPQEISSGNHVTEISETAGPGKILPIPEDSSSTPAKAEINIDYDVYSDEEFDDDVYFDEEVTSRSDKVELGQRSSSNQALSHDDSDRSHNNDSEEEMPDESDDDGYSGCGGYNEYGESDRGYYYDLSSGKKTYKNSDHIISAY</sequence>
<keyword evidence="4" id="KW-1185">Reference proteome</keyword>
<reference evidence="3 4" key="1">
    <citation type="journal article" date="2019" name="Environ. Microbiol.">
        <title>At the nexus of three kingdoms: the genome of the mycorrhizal fungus Gigaspora margarita provides insights into plant, endobacterial and fungal interactions.</title>
        <authorList>
            <person name="Venice F."/>
            <person name="Ghignone S."/>
            <person name="Salvioli di Fossalunga A."/>
            <person name="Amselem J."/>
            <person name="Novero M."/>
            <person name="Xianan X."/>
            <person name="Sedzielewska Toro K."/>
            <person name="Morin E."/>
            <person name="Lipzen A."/>
            <person name="Grigoriev I.V."/>
            <person name="Henrissat B."/>
            <person name="Martin F.M."/>
            <person name="Bonfante P."/>
        </authorList>
    </citation>
    <scope>NUCLEOTIDE SEQUENCE [LARGE SCALE GENOMIC DNA]</scope>
    <source>
        <strain evidence="3 4">BEG34</strain>
    </source>
</reference>
<dbReference type="EMBL" id="WTPW01001861">
    <property type="protein sequence ID" value="KAF0410770.1"/>
    <property type="molecule type" value="Genomic_DNA"/>
</dbReference>
<feature type="compositionally biased region" description="Basic and acidic residues" evidence="2">
    <location>
        <begin position="497"/>
        <end position="508"/>
    </location>
</feature>
<feature type="compositionally biased region" description="Basic and acidic residues" evidence="2">
    <location>
        <begin position="156"/>
        <end position="171"/>
    </location>
</feature>
<accession>A0A8H3X3P1</accession>
<dbReference type="OrthoDB" id="2441119at2759"/>
<evidence type="ECO:0000256" key="1">
    <source>
        <dbReference type="SAM" id="Coils"/>
    </source>
</evidence>
<organism evidence="3 4">
    <name type="scientific">Gigaspora margarita</name>
    <dbReference type="NCBI Taxonomy" id="4874"/>
    <lineage>
        <taxon>Eukaryota</taxon>
        <taxon>Fungi</taxon>
        <taxon>Fungi incertae sedis</taxon>
        <taxon>Mucoromycota</taxon>
        <taxon>Glomeromycotina</taxon>
        <taxon>Glomeromycetes</taxon>
        <taxon>Diversisporales</taxon>
        <taxon>Gigasporaceae</taxon>
        <taxon>Gigaspora</taxon>
    </lineage>
</organism>
<feature type="region of interest" description="Disordered" evidence="2">
    <location>
        <begin position="478"/>
        <end position="537"/>
    </location>
</feature>
<gene>
    <name evidence="3" type="ORF">F8M41_008268</name>
</gene>
<evidence type="ECO:0000313" key="3">
    <source>
        <dbReference type="EMBL" id="KAF0410770.1"/>
    </source>
</evidence>
<dbReference type="AlphaFoldDB" id="A0A8H3X3P1"/>
<feature type="region of interest" description="Disordered" evidence="2">
    <location>
        <begin position="430"/>
        <end position="452"/>
    </location>
</feature>
<proteinExistence type="predicted"/>
<protein>
    <submittedName>
        <fullName evidence="3">Uncharacterized protein</fullName>
    </submittedName>
</protein>
<evidence type="ECO:0000313" key="4">
    <source>
        <dbReference type="Proteomes" id="UP000439903"/>
    </source>
</evidence>
<feature type="compositionally biased region" description="Acidic residues" evidence="2">
    <location>
        <begin position="509"/>
        <end position="521"/>
    </location>
</feature>
<keyword evidence="1" id="KW-0175">Coiled coil</keyword>
<feature type="region of interest" description="Disordered" evidence="2">
    <location>
        <begin position="156"/>
        <end position="199"/>
    </location>
</feature>
<name>A0A8H3X3P1_GIGMA</name>
<comment type="caution">
    <text evidence="3">The sequence shown here is derived from an EMBL/GenBank/DDBJ whole genome shotgun (WGS) entry which is preliminary data.</text>
</comment>
<dbReference type="Proteomes" id="UP000439903">
    <property type="component" value="Unassembled WGS sequence"/>
</dbReference>
<evidence type="ECO:0000256" key="2">
    <source>
        <dbReference type="SAM" id="MobiDB-lite"/>
    </source>
</evidence>
<feature type="coiled-coil region" evidence="1">
    <location>
        <begin position="5"/>
        <end position="98"/>
    </location>
</feature>